<dbReference type="Proteomes" id="UP000184105">
    <property type="component" value="Unassembled WGS sequence"/>
</dbReference>
<keyword evidence="2" id="KW-1185">Reference proteome</keyword>
<dbReference type="EMBL" id="FQWA01000026">
    <property type="protein sequence ID" value="SHG01471.1"/>
    <property type="molecule type" value="Genomic_DNA"/>
</dbReference>
<gene>
    <name evidence="1" type="ORF">SAMN05444364_12623</name>
</gene>
<name>A0AAX2F5M8_9BACT</name>
<evidence type="ECO:0000313" key="1">
    <source>
        <dbReference type="EMBL" id="SHG01471.1"/>
    </source>
</evidence>
<organism evidence="1 2">
    <name type="scientific">Prevotella scopos JCM 17725</name>
    <dbReference type="NCBI Taxonomy" id="1236518"/>
    <lineage>
        <taxon>Bacteria</taxon>
        <taxon>Pseudomonadati</taxon>
        <taxon>Bacteroidota</taxon>
        <taxon>Bacteroidia</taxon>
        <taxon>Bacteroidales</taxon>
        <taxon>Prevotellaceae</taxon>
        <taxon>Prevotella</taxon>
    </lineage>
</organism>
<protein>
    <recommendedName>
        <fullName evidence="3">DNA-binding protein</fullName>
    </recommendedName>
</protein>
<sequence length="67" mass="7231">MRKIRKGVRELYVYPTVEVIEVKLESELFAGSPDVRPGGGGTPAQQGTVQVIEAKEEDGGDDDNLEG</sequence>
<evidence type="ECO:0000313" key="2">
    <source>
        <dbReference type="Proteomes" id="UP000184105"/>
    </source>
</evidence>
<dbReference type="AlphaFoldDB" id="A0AAX2F5M8"/>
<evidence type="ECO:0008006" key="3">
    <source>
        <dbReference type="Google" id="ProtNLM"/>
    </source>
</evidence>
<proteinExistence type="predicted"/>
<accession>A0AAX2F5M8</accession>
<reference evidence="1 2" key="1">
    <citation type="submission" date="2016-11" db="EMBL/GenBank/DDBJ databases">
        <authorList>
            <person name="Varghese N."/>
            <person name="Submissions S."/>
        </authorList>
    </citation>
    <scope>NUCLEOTIDE SEQUENCE [LARGE SCALE GENOMIC DNA]</scope>
    <source>
        <strain evidence="1 2">DSM 22613</strain>
    </source>
</reference>
<comment type="caution">
    <text evidence="1">The sequence shown here is derived from an EMBL/GenBank/DDBJ whole genome shotgun (WGS) entry which is preliminary data.</text>
</comment>
<dbReference type="RefSeq" id="WP_025838541.1">
    <property type="nucleotide sequence ID" value="NZ_BAKP01000021.1"/>
</dbReference>